<name>A0A2I0HIT1_PUNGR</name>
<reference evidence="1 2" key="1">
    <citation type="submission" date="2017-11" db="EMBL/GenBank/DDBJ databases">
        <title>De-novo sequencing of pomegranate (Punica granatum L.) genome.</title>
        <authorList>
            <person name="Akparov Z."/>
            <person name="Amiraslanov A."/>
            <person name="Hajiyeva S."/>
            <person name="Abbasov M."/>
            <person name="Kaur K."/>
            <person name="Hamwieh A."/>
            <person name="Solovyev V."/>
            <person name="Salamov A."/>
            <person name="Braich B."/>
            <person name="Kosarev P."/>
            <person name="Mahmoud A."/>
            <person name="Hajiyev E."/>
            <person name="Babayeva S."/>
            <person name="Izzatullayeva V."/>
            <person name="Mammadov A."/>
            <person name="Mammadov A."/>
            <person name="Sharifova S."/>
            <person name="Ojaghi J."/>
            <person name="Eynullazada K."/>
            <person name="Bayramov B."/>
            <person name="Abdulazimova A."/>
            <person name="Shahmuradov I."/>
        </authorList>
    </citation>
    <scope>NUCLEOTIDE SEQUENCE [LARGE SCALE GENOMIC DNA]</scope>
    <source>
        <strain evidence="2">cv. AG2017</strain>
        <tissue evidence="1">Leaf</tissue>
    </source>
</reference>
<dbReference type="Proteomes" id="UP000233551">
    <property type="component" value="Unassembled WGS sequence"/>
</dbReference>
<evidence type="ECO:0000313" key="2">
    <source>
        <dbReference type="Proteomes" id="UP000233551"/>
    </source>
</evidence>
<dbReference type="EMBL" id="PGOL01008549">
    <property type="protein sequence ID" value="PKI31617.1"/>
    <property type="molecule type" value="Genomic_DNA"/>
</dbReference>
<gene>
    <name evidence="1" type="ORF">CRG98_047999</name>
</gene>
<protein>
    <submittedName>
        <fullName evidence="1">Uncharacterized protein</fullName>
    </submittedName>
</protein>
<sequence>MENGATSGPTAVVPELVFRLGPYLSLGPIVIRLWAFARPPKGPTVIVRREDAVPSDRCPLFFRDA</sequence>
<proteinExistence type="predicted"/>
<keyword evidence="2" id="KW-1185">Reference proteome</keyword>
<accession>A0A2I0HIT1</accession>
<evidence type="ECO:0000313" key="1">
    <source>
        <dbReference type="EMBL" id="PKI31617.1"/>
    </source>
</evidence>
<comment type="caution">
    <text evidence="1">The sequence shown here is derived from an EMBL/GenBank/DDBJ whole genome shotgun (WGS) entry which is preliminary data.</text>
</comment>
<organism evidence="1 2">
    <name type="scientific">Punica granatum</name>
    <name type="common">Pomegranate</name>
    <dbReference type="NCBI Taxonomy" id="22663"/>
    <lineage>
        <taxon>Eukaryota</taxon>
        <taxon>Viridiplantae</taxon>
        <taxon>Streptophyta</taxon>
        <taxon>Embryophyta</taxon>
        <taxon>Tracheophyta</taxon>
        <taxon>Spermatophyta</taxon>
        <taxon>Magnoliopsida</taxon>
        <taxon>eudicotyledons</taxon>
        <taxon>Gunneridae</taxon>
        <taxon>Pentapetalae</taxon>
        <taxon>rosids</taxon>
        <taxon>malvids</taxon>
        <taxon>Myrtales</taxon>
        <taxon>Lythraceae</taxon>
        <taxon>Punica</taxon>
    </lineage>
</organism>
<dbReference type="AlphaFoldDB" id="A0A2I0HIT1"/>